<dbReference type="SUPFAM" id="SSF47616">
    <property type="entry name" value="GST C-terminal domain-like"/>
    <property type="match status" value="1"/>
</dbReference>
<organism evidence="5 6">
    <name type="scientific">Paraglomus occultum</name>
    <dbReference type="NCBI Taxonomy" id="144539"/>
    <lineage>
        <taxon>Eukaryota</taxon>
        <taxon>Fungi</taxon>
        <taxon>Fungi incertae sedis</taxon>
        <taxon>Mucoromycota</taxon>
        <taxon>Glomeromycotina</taxon>
        <taxon>Glomeromycetes</taxon>
        <taxon>Paraglomerales</taxon>
        <taxon>Paraglomeraceae</taxon>
        <taxon>Paraglomus</taxon>
    </lineage>
</organism>
<dbReference type="Pfam" id="PF00043">
    <property type="entry name" value="GST_C"/>
    <property type="match status" value="1"/>
</dbReference>
<gene>
    <name evidence="5" type="ORF">POCULU_LOCUS1347</name>
</gene>
<dbReference type="SFLD" id="SFLDS00019">
    <property type="entry name" value="Glutathione_Transferase_(cytos"/>
    <property type="match status" value="1"/>
</dbReference>
<dbReference type="Pfam" id="PF02798">
    <property type="entry name" value="GST_N"/>
    <property type="match status" value="1"/>
</dbReference>
<dbReference type="InterPro" id="IPR010987">
    <property type="entry name" value="Glutathione-S-Trfase_C-like"/>
</dbReference>
<evidence type="ECO:0000313" key="6">
    <source>
        <dbReference type="Proteomes" id="UP000789572"/>
    </source>
</evidence>
<dbReference type="InterPro" id="IPR004046">
    <property type="entry name" value="GST_C"/>
</dbReference>
<comment type="caution">
    <text evidence="5">The sequence shown here is derived from an EMBL/GenBank/DDBJ whole genome shotgun (WGS) entry which is preliminary data.</text>
</comment>
<protein>
    <submittedName>
        <fullName evidence="5">8019_t:CDS:1</fullName>
    </submittedName>
</protein>
<evidence type="ECO:0000313" key="5">
    <source>
        <dbReference type="EMBL" id="CAG8477182.1"/>
    </source>
</evidence>
<evidence type="ECO:0000256" key="1">
    <source>
        <dbReference type="ARBA" id="ARBA00007409"/>
    </source>
</evidence>
<dbReference type="EMBL" id="CAJVPJ010000099">
    <property type="protein sequence ID" value="CAG8477182.1"/>
    <property type="molecule type" value="Genomic_DNA"/>
</dbReference>
<evidence type="ECO:0000256" key="2">
    <source>
        <dbReference type="RuleBase" id="RU003494"/>
    </source>
</evidence>
<sequence length="237" mass="27089">MSATPDITLYTFSTPNGHKISITLEELEIPYKVRKVALSSGEHKQEWFLKINPNGAIPAIVDHSRGDFKVFESGAIMLYLCEHYDPEGKLLPKDPDLRSETIQWIMFQIGGLGPMQLQASHFLKWAPEAFQYSISRYVKETRRLYSVLENRLKDREFLVGDSLTLADIINFTWAYSAISINLNLDEYPNVKNWVARIEARPAVQKGLDVPDQNSIRELRDGRAELLPVVKERSALLL</sequence>
<dbReference type="SUPFAM" id="SSF52833">
    <property type="entry name" value="Thioredoxin-like"/>
    <property type="match status" value="1"/>
</dbReference>
<comment type="similarity">
    <text evidence="1 2">Belongs to the GST superfamily.</text>
</comment>
<dbReference type="InterPro" id="IPR036282">
    <property type="entry name" value="Glutathione-S-Trfase_C_sf"/>
</dbReference>
<dbReference type="Gene3D" id="1.20.1050.10">
    <property type="match status" value="1"/>
</dbReference>
<dbReference type="SFLD" id="SFLDG00358">
    <property type="entry name" value="Main_(cytGST)"/>
    <property type="match status" value="1"/>
</dbReference>
<accession>A0A9N8W4S1</accession>
<dbReference type="PANTHER" id="PTHR44051:SF8">
    <property type="entry name" value="GLUTATHIONE S-TRANSFERASE GSTA"/>
    <property type="match status" value="1"/>
</dbReference>
<proteinExistence type="inferred from homology"/>
<dbReference type="CDD" id="cd03048">
    <property type="entry name" value="GST_N_Ure2p_like"/>
    <property type="match status" value="1"/>
</dbReference>
<dbReference type="SFLD" id="SFLDG01150">
    <property type="entry name" value="Main.1:_Beta-like"/>
    <property type="match status" value="1"/>
</dbReference>
<dbReference type="Gene3D" id="3.40.30.10">
    <property type="entry name" value="Glutaredoxin"/>
    <property type="match status" value="1"/>
</dbReference>
<dbReference type="Proteomes" id="UP000789572">
    <property type="component" value="Unassembled WGS sequence"/>
</dbReference>
<evidence type="ECO:0000259" key="4">
    <source>
        <dbReference type="PROSITE" id="PS50405"/>
    </source>
</evidence>
<dbReference type="AlphaFoldDB" id="A0A9N8W4S1"/>
<reference evidence="5" key="1">
    <citation type="submission" date="2021-06" db="EMBL/GenBank/DDBJ databases">
        <authorList>
            <person name="Kallberg Y."/>
            <person name="Tangrot J."/>
            <person name="Rosling A."/>
        </authorList>
    </citation>
    <scope>NUCLEOTIDE SEQUENCE</scope>
    <source>
        <strain evidence="5">IA702</strain>
    </source>
</reference>
<keyword evidence="6" id="KW-1185">Reference proteome</keyword>
<dbReference type="PROSITE" id="PS50404">
    <property type="entry name" value="GST_NTER"/>
    <property type="match status" value="1"/>
</dbReference>
<name>A0A9N8W4S1_9GLOM</name>
<dbReference type="PANTHER" id="PTHR44051">
    <property type="entry name" value="GLUTATHIONE S-TRANSFERASE-RELATED"/>
    <property type="match status" value="1"/>
</dbReference>
<dbReference type="OrthoDB" id="422574at2759"/>
<dbReference type="PROSITE" id="PS50405">
    <property type="entry name" value="GST_CTER"/>
    <property type="match status" value="1"/>
</dbReference>
<dbReference type="InterPro" id="IPR040079">
    <property type="entry name" value="Glutathione_S-Trfase"/>
</dbReference>
<evidence type="ECO:0000259" key="3">
    <source>
        <dbReference type="PROSITE" id="PS50404"/>
    </source>
</evidence>
<dbReference type="InterPro" id="IPR004045">
    <property type="entry name" value="Glutathione_S-Trfase_N"/>
</dbReference>
<dbReference type="SFLD" id="SFLDG01151">
    <property type="entry name" value="Main.2:_Nu-like"/>
    <property type="match status" value="1"/>
</dbReference>
<dbReference type="InterPro" id="IPR036249">
    <property type="entry name" value="Thioredoxin-like_sf"/>
</dbReference>
<feature type="domain" description="GST N-terminal" evidence="3">
    <location>
        <begin position="4"/>
        <end position="88"/>
    </location>
</feature>
<feature type="domain" description="GST C-terminal" evidence="4">
    <location>
        <begin position="94"/>
        <end position="214"/>
    </location>
</feature>